<evidence type="ECO:0000313" key="2">
    <source>
        <dbReference type="Proteomes" id="UP000663629"/>
    </source>
</evidence>
<gene>
    <name evidence="1" type="ORF">JWJ88_18175</name>
</gene>
<reference evidence="1 2" key="1">
    <citation type="submission" date="2021-02" db="EMBL/GenBank/DDBJ databases">
        <title>Paracoccus methylovroum sp.nov., a new methanol and methylamine utilizing methylotrophic denitrifer.</title>
        <authorList>
            <person name="Timsy T."/>
            <person name="Behrendt U."/>
            <person name="Ulrich A."/>
            <person name="Spanner T."/>
            <person name="Foesel B.U."/>
            <person name="Horn M.A."/>
            <person name="Kolb S."/>
        </authorList>
    </citation>
    <scope>NUCLEOTIDE SEQUENCE [LARGE SCALE GENOMIC DNA]</scope>
    <source>
        <strain evidence="1 2">H4-D09</strain>
    </source>
</reference>
<dbReference type="EMBL" id="CP070371">
    <property type="protein sequence ID" value="QRZ14878.1"/>
    <property type="molecule type" value="Genomic_DNA"/>
</dbReference>
<protein>
    <submittedName>
        <fullName evidence="1">Uncharacterized protein</fullName>
    </submittedName>
</protein>
<dbReference type="RefSeq" id="WP_205295845.1">
    <property type="nucleotide sequence ID" value="NZ_CP070371.1"/>
</dbReference>
<accession>A0ABX7JNH2</accession>
<dbReference type="Proteomes" id="UP000663629">
    <property type="component" value="Chromosome 2"/>
</dbReference>
<evidence type="ECO:0000313" key="1">
    <source>
        <dbReference type="EMBL" id="QRZ14878.1"/>
    </source>
</evidence>
<name>A0ABX7JNH2_9RHOB</name>
<sequence>MELIVGIRRITPTAVHAIPGGIEAELRGEAVLSLLDETFRGTGRVEVLGGDMDRRPMDVAGIEMRGASTLVTLLCAGTAAQLH</sequence>
<keyword evidence="2" id="KW-1185">Reference proteome</keyword>
<organism evidence="1 2">
    <name type="scientific">Paracoccus methylovorus</name>
    <dbReference type="NCBI Taxonomy" id="2812658"/>
    <lineage>
        <taxon>Bacteria</taxon>
        <taxon>Pseudomonadati</taxon>
        <taxon>Pseudomonadota</taxon>
        <taxon>Alphaproteobacteria</taxon>
        <taxon>Rhodobacterales</taxon>
        <taxon>Paracoccaceae</taxon>
        <taxon>Paracoccus</taxon>
    </lineage>
</organism>
<proteinExistence type="predicted"/>